<accession>A0A3B1C652</accession>
<dbReference type="AlphaFoldDB" id="A0A3B1C652"/>
<proteinExistence type="predicted"/>
<reference evidence="1" key="1">
    <citation type="submission" date="2018-06" db="EMBL/GenBank/DDBJ databases">
        <authorList>
            <person name="Zhirakovskaya E."/>
        </authorList>
    </citation>
    <scope>NUCLEOTIDE SEQUENCE</scope>
</reference>
<gene>
    <name evidence="1" type="ORF">MNBD_NITROSPINAE04-21</name>
</gene>
<sequence length="132" mass="14685">HNLRNPDYSDRIKQNAKVDALKKDSINILDVLNNKGLGITRISSANKSFIIGSFPVLKLTNDGRTHLSDPTVEAWLPIAHDIIVTPALEKGEEKLVALNDKSVRRLNMLFAKQSTTIAGRSEKLIRSLAFPR</sequence>
<organism evidence="1">
    <name type="scientific">hydrothermal vent metagenome</name>
    <dbReference type="NCBI Taxonomy" id="652676"/>
    <lineage>
        <taxon>unclassified sequences</taxon>
        <taxon>metagenomes</taxon>
        <taxon>ecological metagenomes</taxon>
    </lineage>
</organism>
<protein>
    <submittedName>
        <fullName evidence="1">Uncharacterized protein</fullName>
    </submittedName>
</protein>
<feature type="non-terminal residue" evidence="1">
    <location>
        <position position="1"/>
    </location>
</feature>
<dbReference type="EMBL" id="UOGA01000121">
    <property type="protein sequence ID" value="VAX18350.1"/>
    <property type="molecule type" value="Genomic_DNA"/>
</dbReference>
<name>A0A3B1C652_9ZZZZ</name>
<evidence type="ECO:0000313" key="1">
    <source>
        <dbReference type="EMBL" id="VAX18350.1"/>
    </source>
</evidence>